<dbReference type="SMART" id="SM00901">
    <property type="entry name" value="FRG"/>
    <property type="match status" value="1"/>
</dbReference>
<reference evidence="2 3" key="1">
    <citation type="submission" date="2020-10" db="EMBL/GenBank/DDBJ databases">
        <authorList>
            <person name="Castelo-Branco R."/>
            <person name="Eusebio N."/>
            <person name="Adriana R."/>
            <person name="Vieira A."/>
            <person name="Brugerolle De Fraissinette N."/>
            <person name="Rezende De Castro R."/>
            <person name="Schneider M.P."/>
            <person name="Vasconcelos V."/>
            <person name="Leao P.N."/>
        </authorList>
    </citation>
    <scope>NUCLEOTIDE SEQUENCE [LARGE SCALE GENOMIC DNA]</scope>
    <source>
        <strain evidence="2 3">LEGE 06123</strain>
    </source>
</reference>
<accession>A0ABR9UMY2</accession>
<evidence type="ECO:0000313" key="2">
    <source>
        <dbReference type="EMBL" id="MBE9189624.1"/>
    </source>
</evidence>
<protein>
    <submittedName>
        <fullName evidence="2">FRG domain-containing protein</fullName>
    </submittedName>
</protein>
<comment type="caution">
    <text evidence="2">The sequence shown here is derived from an EMBL/GenBank/DDBJ whole genome shotgun (WGS) entry which is preliminary data.</text>
</comment>
<name>A0ABR9UMY2_9CHRO</name>
<evidence type="ECO:0000259" key="1">
    <source>
        <dbReference type="SMART" id="SM00901"/>
    </source>
</evidence>
<sequence>MQEIIVNSVPEFVECLGDVNRGKRALYRGQRRDLHLLPKIARLSTTLPVLEAKQAMLNNFKLLSVPYLKEKPANDWEWLAIMQHHGLATRLLDWSVIPLAALWFTVCKPPAENQHGVIWLFQPNPEDYISTFKHEVPFQINKIVLLQPRLITERIKAQWGWFTAHYFDVDTGKFAALDTEAAYISRLTKLIIPPDKFALFRFQLDRLGVNSAQLFPDLEGLCAHLEWLYTNLADEVHGSEKYDLQKVFMPLPKMN</sequence>
<evidence type="ECO:0000313" key="3">
    <source>
        <dbReference type="Proteomes" id="UP000651156"/>
    </source>
</evidence>
<dbReference type="Proteomes" id="UP000651156">
    <property type="component" value="Unassembled WGS sequence"/>
</dbReference>
<organism evidence="2 3">
    <name type="scientific">Gloeocapsopsis crepidinum LEGE 06123</name>
    <dbReference type="NCBI Taxonomy" id="588587"/>
    <lineage>
        <taxon>Bacteria</taxon>
        <taxon>Bacillati</taxon>
        <taxon>Cyanobacteriota</taxon>
        <taxon>Cyanophyceae</taxon>
        <taxon>Oscillatoriophycideae</taxon>
        <taxon>Chroococcales</taxon>
        <taxon>Chroococcaceae</taxon>
        <taxon>Gloeocapsopsis</taxon>
    </lineage>
</organism>
<keyword evidence="3" id="KW-1185">Reference proteome</keyword>
<feature type="domain" description="FRG" evidence="1">
    <location>
        <begin position="21"/>
        <end position="119"/>
    </location>
</feature>
<proteinExistence type="predicted"/>
<dbReference type="RefSeq" id="WP_193930857.1">
    <property type="nucleotide sequence ID" value="NZ_CAWPMZ010000128.1"/>
</dbReference>
<dbReference type="Pfam" id="PF08867">
    <property type="entry name" value="FRG"/>
    <property type="match status" value="1"/>
</dbReference>
<gene>
    <name evidence="2" type="ORF">IQ230_04435</name>
</gene>
<dbReference type="InterPro" id="IPR014966">
    <property type="entry name" value="FRG-dom"/>
</dbReference>
<dbReference type="EMBL" id="JADEWN010000007">
    <property type="protein sequence ID" value="MBE9189624.1"/>
    <property type="molecule type" value="Genomic_DNA"/>
</dbReference>